<reference evidence="14 15" key="1">
    <citation type="submission" date="2014-12" db="EMBL/GenBank/DDBJ databases">
        <title>Comparative genomics of the lactic acid bacteria isolated from the honey bee gut.</title>
        <authorList>
            <person name="Ellegaard K.M."/>
            <person name="Tamarit D."/>
            <person name="Javelind E."/>
            <person name="Olofsson T."/>
            <person name="Andersson S.G."/>
            <person name="Vasquez A."/>
        </authorList>
    </citation>
    <scope>NUCLEOTIDE SEQUENCE [LARGE SCALE GENOMIC DNA]</scope>
    <source>
        <strain evidence="14 15">Hon2</strain>
    </source>
</reference>
<dbReference type="GO" id="GO:0003887">
    <property type="term" value="F:DNA-directed DNA polymerase activity"/>
    <property type="evidence" value="ECO:0007669"/>
    <property type="project" value="UniProtKB-UniRule"/>
</dbReference>
<dbReference type="CDD" id="cd00140">
    <property type="entry name" value="beta_clamp"/>
    <property type="match status" value="1"/>
</dbReference>
<dbReference type="RefSeq" id="WP_045921937.1">
    <property type="nucleotide sequence ID" value="NZ_JBHTHW010000004.1"/>
</dbReference>
<dbReference type="InterPro" id="IPR046938">
    <property type="entry name" value="DNA_clamp_sf"/>
</dbReference>
<protein>
    <recommendedName>
        <fullName evidence="3 10">Beta sliding clamp</fullName>
    </recommendedName>
</protein>
<dbReference type="InterPro" id="IPR022635">
    <property type="entry name" value="DNA_polIII_beta_C"/>
</dbReference>
<keyword evidence="8 10" id="KW-0239">DNA-directed DNA polymerase</keyword>
<evidence type="ECO:0000256" key="9">
    <source>
        <dbReference type="ARBA" id="ARBA00023125"/>
    </source>
</evidence>
<dbReference type="SUPFAM" id="SSF55979">
    <property type="entry name" value="DNA clamp"/>
    <property type="match status" value="3"/>
</dbReference>
<dbReference type="InterPro" id="IPR001001">
    <property type="entry name" value="DNA_polIII_beta"/>
</dbReference>
<dbReference type="Pfam" id="PF02767">
    <property type="entry name" value="DNA_pol3_beta_2"/>
    <property type="match status" value="1"/>
</dbReference>
<comment type="subcellular location">
    <subcellularLocation>
        <location evidence="1 10">Cytoplasm</location>
    </subcellularLocation>
</comment>
<accession>A0A0F4KYK3</accession>
<proteinExistence type="inferred from homology"/>
<comment type="function">
    <text evidence="10">Confers DNA tethering and processivity to DNA polymerases and other proteins. Acts as a clamp, forming a ring around DNA (a reaction catalyzed by the clamp-loading complex) which diffuses in an ATP-independent manner freely and bidirectionally along dsDNA. Initially characterized for its ability to contact the catalytic subunit of DNA polymerase III (Pol III), a complex, multichain enzyme responsible for most of the replicative synthesis in bacteria; Pol III exhibits 3'-5' exonuclease proofreading activity. The beta chain is required for initiation of replication as well as for processivity of DNA replication.</text>
</comment>
<gene>
    <name evidence="14" type="ORF">JG29_00020</name>
</gene>
<evidence type="ECO:0000256" key="4">
    <source>
        <dbReference type="ARBA" id="ARBA00022490"/>
    </source>
</evidence>
<evidence type="ECO:0000256" key="1">
    <source>
        <dbReference type="ARBA" id="ARBA00004496"/>
    </source>
</evidence>
<keyword evidence="7 10" id="KW-0235">DNA replication</keyword>
<comment type="similarity">
    <text evidence="2 10">Belongs to the beta sliding clamp family.</text>
</comment>
<keyword evidence="4 10" id="KW-0963">Cytoplasm</keyword>
<keyword evidence="5 10" id="KW-0808">Transferase</keyword>
<evidence type="ECO:0000256" key="7">
    <source>
        <dbReference type="ARBA" id="ARBA00022705"/>
    </source>
</evidence>
<dbReference type="AlphaFoldDB" id="A0A0F4KYK3"/>
<evidence type="ECO:0000313" key="14">
    <source>
        <dbReference type="EMBL" id="KJY51485.1"/>
    </source>
</evidence>
<organism evidence="14 15">
    <name type="scientific">Bombilactobacillus mellis</name>
    <dbReference type="NCBI Taxonomy" id="1218508"/>
    <lineage>
        <taxon>Bacteria</taxon>
        <taxon>Bacillati</taxon>
        <taxon>Bacillota</taxon>
        <taxon>Bacilli</taxon>
        <taxon>Lactobacillales</taxon>
        <taxon>Lactobacillaceae</taxon>
        <taxon>Bombilactobacillus</taxon>
    </lineage>
</organism>
<dbReference type="PANTHER" id="PTHR30478:SF0">
    <property type="entry name" value="BETA SLIDING CLAMP"/>
    <property type="match status" value="1"/>
</dbReference>
<dbReference type="GO" id="GO:0009360">
    <property type="term" value="C:DNA polymerase III complex"/>
    <property type="evidence" value="ECO:0007669"/>
    <property type="project" value="InterPro"/>
</dbReference>
<dbReference type="Pfam" id="PF00712">
    <property type="entry name" value="DNA_pol3_beta"/>
    <property type="match status" value="1"/>
</dbReference>
<sequence length="379" mass="42325">MKFTINRNQFINQINNVQRAISSKTTIPILTGMKLVATQQGLIVTGSNVDISVQNLIAQDNEDNELEIASLGAIVLPARFFNEIIKKLPGEKFTLEIIENNQTLITSGNSEFTLNGLDANNYPHLPEVENNDQLTIAAEILHQLVNETVFSASTQENRPILTGLHLKITGNELLAVATDSHRLAQRKVTINNQSQNNYDIVIPAKSLVELVRSFRDSEQDVKISISENQILFEFAQTLFYSRLLEGNYPATDRLIPQESSTQLEFEAKTLLDSVERASLLAHAGRNNVVRLVIEKATKKATIYGNSPEVGTVEEDLQPLSLTGEDLEIAFNPDYLKDALRALGDTRLRLEFTAPLHPFTLKPTSDMENFIQLITPVRTF</sequence>
<dbReference type="Pfam" id="PF02768">
    <property type="entry name" value="DNA_pol3_beta_3"/>
    <property type="match status" value="1"/>
</dbReference>
<evidence type="ECO:0000259" key="11">
    <source>
        <dbReference type="Pfam" id="PF00712"/>
    </source>
</evidence>
<evidence type="ECO:0000256" key="6">
    <source>
        <dbReference type="ARBA" id="ARBA00022695"/>
    </source>
</evidence>
<dbReference type="Proteomes" id="UP000033695">
    <property type="component" value="Unassembled WGS sequence"/>
</dbReference>
<evidence type="ECO:0000256" key="3">
    <source>
        <dbReference type="ARBA" id="ARBA00021035"/>
    </source>
</evidence>
<evidence type="ECO:0000256" key="5">
    <source>
        <dbReference type="ARBA" id="ARBA00022679"/>
    </source>
</evidence>
<name>A0A0F4KYK3_9LACO</name>
<dbReference type="NCBIfam" id="TIGR00663">
    <property type="entry name" value="dnan"/>
    <property type="match status" value="1"/>
</dbReference>
<dbReference type="GO" id="GO:0005737">
    <property type="term" value="C:cytoplasm"/>
    <property type="evidence" value="ECO:0007669"/>
    <property type="project" value="UniProtKB-SubCell"/>
</dbReference>
<comment type="caution">
    <text evidence="14">The sequence shown here is derived from an EMBL/GenBank/DDBJ whole genome shotgun (WGS) entry which is preliminary data.</text>
</comment>
<feature type="domain" description="DNA polymerase III beta sliding clamp N-terminal" evidence="11">
    <location>
        <begin position="1"/>
        <end position="126"/>
    </location>
</feature>
<evidence type="ECO:0000259" key="12">
    <source>
        <dbReference type="Pfam" id="PF02767"/>
    </source>
</evidence>
<dbReference type="PIRSF" id="PIRSF000804">
    <property type="entry name" value="DNA_pol_III_b"/>
    <property type="match status" value="1"/>
</dbReference>
<evidence type="ECO:0000256" key="2">
    <source>
        <dbReference type="ARBA" id="ARBA00010752"/>
    </source>
</evidence>
<keyword evidence="9" id="KW-0238">DNA-binding</keyword>
<evidence type="ECO:0000256" key="10">
    <source>
        <dbReference type="PIRNR" id="PIRNR000804"/>
    </source>
</evidence>
<evidence type="ECO:0000259" key="13">
    <source>
        <dbReference type="Pfam" id="PF02768"/>
    </source>
</evidence>
<dbReference type="GO" id="GO:0006271">
    <property type="term" value="P:DNA strand elongation involved in DNA replication"/>
    <property type="evidence" value="ECO:0007669"/>
    <property type="project" value="TreeGrafter"/>
</dbReference>
<dbReference type="SMART" id="SM00480">
    <property type="entry name" value="POL3Bc"/>
    <property type="match status" value="1"/>
</dbReference>
<dbReference type="STRING" id="1218508.JG29_00020"/>
<keyword evidence="15" id="KW-1185">Reference proteome</keyword>
<dbReference type="InterPro" id="IPR022637">
    <property type="entry name" value="DNA_polIII_beta_cen"/>
</dbReference>
<dbReference type="EMBL" id="JXBZ01000001">
    <property type="protein sequence ID" value="KJY51485.1"/>
    <property type="molecule type" value="Genomic_DNA"/>
</dbReference>
<dbReference type="OrthoDB" id="8421503at2"/>
<keyword evidence="6 10" id="KW-0548">Nucleotidyltransferase</keyword>
<dbReference type="InterPro" id="IPR022634">
    <property type="entry name" value="DNA_polIII_beta_N"/>
</dbReference>
<dbReference type="PANTHER" id="PTHR30478">
    <property type="entry name" value="DNA POLYMERASE III SUBUNIT BETA"/>
    <property type="match status" value="1"/>
</dbReference>
<dbReference type="Gene3D" id="3.10.150.10">
    <property type="entry name" value="DNA Polymerase III, subunit A, domain 2"/>
    <property type="match status" value="1"/>
</dbReference>
<dbReference type="GO" id="GO:0008408">
    <property type="term" value="F:3'-5' exonuclease activity"/>
    <property type="evidence" value="ECO:0007669"/>
    <property type="project" value="InterPro"/>
</dbReference>
<dbReference type="GO" id="GO:0003677">
    <property type="term" value="F:DNA binding"/>
    <property type="evidence" value="ECO:0007669"/>
    <property type="project" value="UniProtKB-UniRule"/>
</dbReference>
<comment type="subunit">
    <text evidence="10">Forms a ring-shaped head-to-tail homodimer around DNA.</text>
</comment>
<feature type="domain" description="DNA polymerase III beta sliding clamp central" evidence="12">
    <location>
        <begin position="136"/>
        <end position="249"/>
    </location>
</feature>
<evidence type="ECO:0000313" key="15">
    <source>
        <dbReference type="Proteomes" id="UP000033695"/>
    </source>
</evidence>
<feature type="domain" description="DNA polymerase III beta sliding clamp C-terminal" evidence="13">
    <location>
        <begin position="253"/>
        <end position="376"/>
    </location>
</feature>
<dbReference type="PATRIC" id="fig|1218508.4.peg.2"/>
<dbReference type="Gene3D" id="3.70.10.10">
    <property type="match status" value="1"/>
</dbReference>
<dbReference type="HOGENOM" id="CLU_038149_2_0_9"/>
<evidence type="ECO:0000256" key="8">
    <source>
        <dbReference type="ARBA" id="ARBA00022932"/>
    </source>
</evidence>